<evidence type="ECO:0000256" key="6">
    <source>
        <dbReference type="ARBA" id="ARBA00022741"/>
    </source>
</evidence>
<keyword evidence="6" id="KW-0547">Nucleotide-binding</keyword>
<evidence type="ECO:0000259" key="13">
    <source>
        <dbReference type="Pfam" id="PF24621"/>
    </source>
</evidence>
<comment type="function">
    <text evidence="4">Catalyzes the conversion of 3-deoxy-D-arabino-heptulosonate 7-phosphate (DAHP) to dehydroquinate (DHQ).</text>
</comment>
<dbReference type="EC" id="4.2.3.4" evidence="11"/>
<keyword evidence="7" id="KW-0862">Zinc</keyword>
<dbReference type="Pfam" id="PF01761">
    <property type="entry name" value="DHQ_synthase"/>
    <property type="match status" value="1"/>
</dbReference>
<keyword evidence="8" id="KW-0520">NAD</keyword>
<evidence type="ECO:0000256" key="7">
    <source>
        <dbReference type="ARBA" id="ARBA00022833"/>
    </source>
</evidence>
<dbReference type="CDD" id="cd08195">
    <property type="entry name" value="DHQS"/>
    <property type="match status" value="1"/>
</dbReference>
<name>A0A1I7IGH2_9FLAO</name>
<proteinExistence type="predicted"/>
<dbReference type="AlphaFoldDB" id="A0A1I7IGH2"/>
<dbReference type="InterPro" id="IPR030960">
    <property type="entry name" value="DHQS/DOIS_N"/>
</dbReference>
<feature type="domain" description="3-dehydroquinate synthase N-terminal" evidence="12">
    <location>
        <begin position="62"/>
        <end position="174"/>
    </location>
</feature>
<dbReference type="RefSeq" id="WP_093026259.1">
    <property type="nucleotide sequence ID" value="NZ_FPBK01000016.1"/>
</dbReference>
<dbReference type="PANTHER" id="PTHR43622:SF1">
    <property type="entry name" value="3-DEHYDROQUINATE SYNTHASE"/>
    <property type="match status" value="1"/>
</dbReference>
<evidence type="ECO:0000259" key="12">
    <source>
        <dbReference type="Pfam" id="PF01761"/>
    </source>
</evidence>
<keyword evidence="5" id="KW-0479">Metal-binding</keyword>
<dbReference type="GO" id="GO:0046872">
    <property type="term" value="F:metal ion binding"/>
    <property type="evidence" value="ECO:0007669"/>
    <property type="project" value="UniProtKB-KW"/>
</dbReference>
<dbReference type="GO" id="GO:0005737">
    <property type="term" value="C:cytoplasm"/>
    <property type="evidence" value="ECO:0007669"/>
    <property type="project" value="InterPro"/>
</dbReference>
<dbReference type="GO" id="GO:0009073">
    <property type="term" value="P:aromatic amino acid family biosynthetic process"/>
    <property type="evidence" value="ECO:0007669"/>
    <property type="project" value="InterPro"/>
</dbReference>
<evidence type="ECO:0000313" key="14">
    <source>
        <dbReference type="EMBL" id="SFU72021.1"/>
    </source>
</evidence>
<evidence type="ECO:0000256" key="10">
    <source>
        <dbReference type="ARBA" id="ARBA00023285"/>
    </source>
</evidence>
<evidence type="ECO:0000256" key="3">
    <source>
        <dbReference type="ARBA" id="ARBA00001947"/>
    </source>
</evidence>
<feature type="domain" description="3-dehydroquinate synthase C-terminal" evidence="13">
    <location>
        <begin position="176"/>
        <end position="319"/>
    </location>
</feature>
<comment type="cofactor">
    <cofactor evidence="3">
        <name>Zn(2+)</name>
        <dbReference type="ChEBI" id="CHEBI:29105"/>
    </cofactor>
</comment>
<dbReference type="EMBL" id="FPBK01000016">
    <property type="protein sequence ID" value="SFU72021.1"/>
    <property type="molecule type" value="Genomic_DNA"/>
</dbReference>
<dbReference type="FunFam" id="3.40.50.1970:FF:000007">
    <property type="entry name" value="Pentafunctional AROM polypeptide"/>
    <property type="match status" value="1"/>
</dbReference>
<organism evidence="14 15">
    <name type="scientific">Pustulibacterium marinum</name>
    <dbReference type="NCBI Taxonomy" id="1224947"/>
    <lineage>
        <taxon>Bacteria</taxon>
        <taxon>Pseudomonadati</taxon>
        <taxon>Bacteroidota</taxon>
        <taxon>Flavobacteriia</taxon>
        <taxon>Flavobacteriales</taxon>
        <taxon>Flavobacteriaceae</taxon>
        <taxon>Pustulibacterium</taxon>
    </lineage>
</organism>
<evidence type="ECO:0000256" key="11">
    <source>
        <dbReference type="NCBIfam" id="TIGR01357"/>
    </source>
</evidence>
<reference evidence="14 15" key="1">
    <citation type="submission" date="2016-10" db="EMBL/GenBank/DDBJ databases">
        <authorList>
            <person name="de Groot N.N."/>
        </authorList>
    </citation>
    <scope>NUCLEOTIDE SEQUENCE [LARGE SCALE GENOMIC DNA]</scope>
    <source>
        <strain evidence="14 15">CGMCC 1.12333</strain>
    </source>
</reference>
<keyword evidence="15" id="KW-1185">Reference proteome</keyword>
<dbReference type="STRING" id="1224947.SAMN05216480_11622"/>
<dbReference type="Gene3D" id="1.20.1090.10">
    <property type="entry name" value="Dehydroquinate synthase-like - alpha domain"/>
    <property type="match status" value="1"/>
</dbReference>
<dbReference type="Gene3D" id="3.40.50.1970">
    <property type="match status" value="1"/>
</dbReference>
<keyword evidence="10" id="KW-0170">Cobalt</keyword>
<comment type="cofactor">
    <cofactor evidence="2">
        <name>Co(2+)</name>
        <dbReference type="ChEBI" id="CHEBI:48828"/>
    </cofactor>
</comment>
<accession>A0A1I7IGH2</accession>
<dbReference type="PIRSF" id="PIRSF001455">
    <property type="entry name" value="DHQ_synth"/>
    <property type="match status" value="1"/>
</dbReference>
<keyword evidence="9" id="KW-0456">Lyase</keyword>
<dbReference type="NCBIfam" id="TIGR01357">
    <property type="entry name" value="aroB"/>
    <property type="match status" value="1"/>
</dbReference>
<gene>
    <name evidence="14" type="ORF">SAMN05216480_11622</name>
</gene>
<dbReference type="OrthoDB" id="9806583at2"/>
<protein>
    <recommendedName>
        <fullName evidence="11">3-dehydroquinate synthase</fullName>
        <ecNumber evidence="11">4.2.3.4</ecNumber>
    </recommendedName>
</protein>
<evidence type="ECO:0000256" key="2">
    <source>
        <dbReference type="ARBA" id="ARBA00001941"/>
    </source>
</evidence>
<dbReference type="Proteomes" id="UP000199138">
    <property type="component" value="Unassembled WGS sequence"/>
</dbReference>
<dbReference type="GO" id="GO:0000166">
    <property type="term" value="F:nucleotide binding"/>
    <property type="evidence" value="ECO:0007669"/>
    <property type="project" value="UniProtKB-KW"/>
</dbReference>
<dbReference type="SUPFAM" id="SSF56796">
    <property type="entry name" value="Dehydroquinate synthase-like"/>
    <property type="match status" value="1"/>
</dbReference>
<dbReference type="InterPro" id="IPR056179">
    <property type="entry name" value="DHQS_C"/>
</dbReference>
<evidence type="ECO:0000256" key="5">
    <source>
        <dbReference type="ARBA" id="ARBA00022723"/>
    </source>
</evidence>
<dbReference type="InterPro" id="IPR050071">
    <property type="entry name" value="Dehydroquinate_synthase"/>
</dbReference>
<dbReference type="InterPro" id="IPR016037">
    <property type="entry name" value="DHQ_synth_AroB"/>
</dbReference>
<dbReference type="PANTHER" id="PTHR43622">
    <property type="entry name" value="3-DEHYDROQUINATE SYNTHASE"/>
    <property type="match status" value="1"/>
</dbReference>
<evidence type="ECO:0000256" key="4">
    <source>
        <dbReference type="ARBA" id="ARBA00003485"/>
    </source>
</evidence>
<evidence type="ECO:0000256" key="8">
    <source>
        <dbReference type="ARBA" id="ARBA00023027"/>
    </source>
</evidence>
<sequence length="355" mass="39600">MKPITSTDYNVYFNTDAFTALNEHLEKNNYSKIFILVDSNTNANCLPVFLPQLVTNCEVEIIEIEAGEIHKNIETCTGVWNAISELGGDRKSLMINLGGGVVTDLGGFVAATYMRGINFINIPTTLLSMVDASVGGKTGIDLGTLKNQVGVFCTPEMVLISTDFLNTLPSNEMRSGMAEMLKHGLIADENYWNFFKNLQNLTLEDLDKLIYDSVIIKNNVVLQDLKESNLRKTLNFGHTLGHAIESFFLNDESKTTLLHGEAIAIGMILAAHLSHQKLNFSIEKVDEIKSVILNYFEKVAIEENDLDTIISLMKHDKKNTYGTINFVLLEGIGNPTIDIKVDNNMILKAFEYYKN</sequence>
<dbReference type="GO" id="GO:0003856">
    <property type="term" value="F:3-dehydroquinate synthase activity"/>
    <property type="evidence" value="ECO:0007669"/>
    <property type="project" value="UniProtKB-UniRule"/>
</dbReference>
<evidence type="ECO:0000256" key="9">
    <source>
        <dbReference type="ARBA" id="ARBA00023239"/>
    </source>
</evidence>
<dbReference type="Pfam" id="PF24621">
    <property type="entry name" value="DHQS_C"/>
    <property type="match status" value="1"/>
</dbReference>
<comment type="cofactor">
    <cofactor evidence="1">
        <name>NAD(+)</name>
        <dbReference type="ChEBI" id="CHEBI:57540"/>
    </cofactor>
</comment>
<dbReference type="GO" id="GO:0009423">
    <property type="term" value="P:chorismate biosynthetic process"/>
    <property type="evidence" value="ECO:0007669"/>
    <property type="project" value="UniProtKB-UniRule"/>
</dbReference>
<dbReference type="InterPro" id="IPR030963">
    <property type="entry name" value="DHQ_synth_fam"/>
</dbReference>
<evidence type="ECO:0000313" key="15">
    <source>
        <dbReference type="Proteomes" id="UP000199138"/>
    </source>
</evidence>
<evidence type="ECO:0000256" key="1">
    <source>
        <dbReference type="ARBA" id="ARBA00001911"/>
    </source>
</evidence>